<evidence type="ECO:0000313" key="6">
    <source>
        <dbReference type="Proteomes" id="UP000317303"/>
    </source>
</evidence>
<feature type="transmembrane region" description="Helical" evidence="2">
    <location>
        <begin position="249"/>
        <end position="270"/>
    </location>
</feature>
<feature type="transmembrane region" description="Helical" evidence="2">
    <location>
        <begin position="127"/>
        <end position="146"/>
    </location>
</feature>
<proteinExistence type="predicted"/>
<comment type="caution">
    <text evidence="5">The sequence shown here is derived from an EMBL/GenBank/DDBJ whole genome shotgun (WGS) entry which is preliminary data.</text>
</comment>
<evidence type="ECO:0000256" key="1">
    <source>
        <dbReference type="SAM" id="MobiDB-lite"/>
    </source>
</evidence>
<feature type="region of interest" description="Disordered" evidence="1">
    <location>
        <begin position="155"/>
        <end position="179"/>
    </location>
</feature>
<feature type="transmembrane region" description="Helical" evidence="2">
    <location>
        <begin position="55"/>
        <end position="82"/>
    </location>
</feature>
<evidence type="ECO:0000259" key="3">
    <source>
        <dbReference type="Pfam" id="PF04024"/>
    </source>
</evidence>
<accession>A0A660CM35</accession>
<reference evidence="5 6" key="1">
    <citation type="submission" date="2019-07" db="EMBL/GenBank/DDBJ databases">
        <title>R&amp;d 2014.</title>
        <authorList>
            <person name="Klenk H.-P."/>
        </authorList>
    </citation>
    <scope>NUCLEOTIDE SEQUENCE [LARGE SCALE GENOMIC DNA]</scope>
    <source>
        <strain evidence="5 6">DSM 43194</strain>
    </source>
</reference>
<evidence type="ECO:0000313" key="5">
    <source>
        <dbReference type="EMBL" id="TWH22291.1"/>
    </source>
</evidence>
<evidence type="ECO:0000256" key="2">
    <source>
        <dbReference type="SAM" id="Phobius"/>
    </source>
</evidence>
<keyword evidence="2" id="KW-0812">Transmembrane</keyword>
<dbReference type="InterPro" id="IPR007168">
    <property type="entry name" value="Phageshock_PspC_N"/>
</dbReference>
<evidence type="ECO:0000259" key="4">
    <source>
        <dbReference type="Pfam" id="PF09922"/>
    </source>
</evidence>
<dbReference type="OrthoDB" id="3208990at2"/>
<protein>
    <submittedName>
        <fullName evidence="5">Phage shock protein C (PspC) family protein</fullName>
    </submittedName>
</protein>
<organism evidence="5 6">
    <name type="scientific">Prauserella rugosa</name>
    <dbReference type="NCBI Taxonomy" id="43354"/>
    <lineage>
        <taxon>Bacteria</taxon>
        <taxon>Bacillati</taxon>
        <taxon>Actinomycetota</taxon>
        <taxon>Actinomycetes</taxon>
        <taxon>Pseudonocardiales</taxon>
        <taxon>Pseudonocardiaceae</taxon>
        <taxon>Prauserella</taxon>
    </lineage>
</organism>
<sequence length="420" mass="43654">MLDVMNSTSGAARHLDGFEATVKDFWASRPRRPSDGRKIAGVAAGIGTRYGIDPIVIRVALVALTFFGGVGPAVYLLGWLFLPGQDDEVSAFEGLLGHGRSGTSRAGAVVLCALCFPAFGLAFGGTWFDGGGIIALALVVTALYLMHRSRGHLNRPPARGPVTAAMSTAKGTPVDTTSDDWDALGADPLGWDLADHTAPPADPYRPPEAPEPPRPRRSRGGSKITLVTLALAVVTAGVGTAFVDGESWQPGHVAATTLAVLAGGLLFGAFRGGARGLIWFAAPVAVATLMLSPWPAGGYPGGVGAIKETPTNFRELQPSYERTAGTIELDLTQLPERDEPISVEASVGTGDITVFVPLTADVTFDCTARTGNAECLNRSQGGVGNGNLVGRDNGADGEDGQRFHLVLDAGIGNVEVRRHA</sequence>
<gene>
    <name evidence="5" type="ORF">JD82_04168</name>
</gene>
<feature type="domain" description="Phage shock protein PspC N-terminal" evidence="3">
    <location>
        <begin position="29"/>
        <end position="83"/>
    </location>
</feature>
<dbReference type="Pfam" id="PF09922">
    <property type="entry name" value="LiaF-like_C"/>
    <property type="match status" value="1"/>
</dbReference>
<name>A0A660CM35_9PSEU</name>
<dbReference type="InterPro" id="IPR024425">
    <property type="entry name" value="LiaF-like_C"/>
</dbReference>
<feature type="compositionally biased region" description="Pro residues" evidence="1">
    <location>
        <begin position="200"/>
        <end position="212"/>
    </location>
</feature>
<feature type="region of interest" description="Disordered" evidence="1">
    <location>
        <begin position="195"/>
        <end position="221"/>
    </location>
</feature>
<feature type="transmembrane region" description="Helical" evidence="2">
    <location>
        <begin position="224"/>
        <end position="243"/>
    </location>
</feature>
<keyword evidence="2" id="KW-1133">Transmembrane helix</keyword>
<feature type="compositionally biased region" description="Polar residues" evidence="1">
    <location>
        <begin position="165"/>
        <end position="176"/>
    </location>
</feature>
<keyword evidence="2" id="KW-0472">Membrane</keyword>
<dbReference type="Pfam" id="PF04024">
    <property type="entry name" value="PspC"/>
    <property type="match status" value="1"/>
</dbReference>
<dbReference type="AlphaFoldDB" id="A0A660CM35"/>
<keyword evidence="6" id="KW-1185">Reference proteome</keyword>
<dbReference type="EMBL" id="VLJV01000001">
    <property type="protein sequence ID" value="TWH22291.1"/>
    <property type="molecule type" value="Genomic_DNA"/>
</dbReference>
<dbReference type="Proteomes" id="UP000317303">
    <property type="component" value="Unassembled WGS sequence"/>
</dbReference>
<feature type="domain" description="Cell wall-active antibiotics response LiaF-like C-terminal" evidence="4">
    <location>
        <begin position="318"/>
        <end position="416"/>
    </location>
</feature>
<feature type="transmembrane region" description="Helical" evidence="2">
    <location>
        <begin position="277"/>
        <end position="296"/>
    </location>
</feature>